<evidence type="ECO:0000313" key="2">
    <source>
        <dbReference type="Proteomes" id="UP001589810"/>
    </source>
</evidence>
<proteinExistence type="predicted"/>
<keyword evidence="2" id="KW-1185">Reference proteome</keyword>
<dbReference type="EMBL" id="JBHLUD010000007">
    <property type="protein sequence ID" value="MFC0544377.1"/>
    <property type="molecule type" value="Genomic_DNA"/>
</dbReference>
<sequence length="124" mass="13940">MRRIARELTTSDTDDGWMVRVDDMPFTGEVVDTENGQMVGVTGYRDGLEHGSSVEYFPDGSKHVEGQSAEGYPVGEWREWYPGGKLKSYKVLDRWGDLRKSQVRDADGVLIEDSESQGLHGGQW</sequence>
<dbReference type="SUPFAM" id="SSF82185">
    <property type="entry name" value="Histone H3 K4-specific methyltransferase SET7/9 N-terminal domain"/>
    <property type="match status" value="1"/>
</dbReference>
<comment type="caution">
    <text evidence="1">The sequence shown here is derived from an EMBL/GenBank/DDBJ whole genome shotgun (WGS) entry which is preliminary data.</text>
</comment>
<gene>
    <name evidence="1" type="ORF">ACFFH7_22925</name>
</gene>
<evidence type="ECO:0000313" key="1">
    <source>
        <dbReference type="EMBL" id="MFC0544377.1"/>
    </source>
</evidence>
<reference evidence="1 2" key="1">
    <citation type="submission" date="2024-09" db="EMBL/GenBank/DDBJ databases">
        <authorList>
            <person name="Sun Q."/>
            <person name="Mori K."/>
        </authorList>
    </citation>
    <scope>NUCLEOTIDE SEQUENCE [LARGE SCALE GENOMIC DNA]</scope>
    <source>
        <strain evidence="1 2">TBRC 1432</strain>
    </source>
</reference>
<protein>
    <submittedName>
        <fullName evidence="1">Toxin-antitoxin system YwqK family antitoxin</fullName>
    </submittedName>
</protein>
<name>A0ABV6MWB8_9PSEU</name>
<dbReference type="RefSeq" id="WP_273935868.1">
    <property type="nucleotide sequence ID" value="NZ_CP097263.1"/>
</dbReference>
<dbReference type="Proteomes" id="UP001589810">
    <property type="component" value="Unassembled WGS sequence"/>
</dbReference>
<dbReference type="Gene3D" id="2.20.110.10">
    <property type="entry name" value="Histone H3 K4-specific methyltransferase SET7/9 N-terminal domain"/>
    <property type="match status" value="1"/>
</dbReference>
<organism evidence="1 2">
    <name type="scientific">Kutzneria chonburiensis</name>
    <dbReference type="NCBI Taxonomy" id="1483604"/>
    <lineage>
        <taxon>Bacteria</taxon>
        <taxon>Bacillati</taxon>
        <taxon>Actinomycetota</taxon>
        <taxon>Actinomycetes</taxon>
        <taxon>Pseudonocardiales</taxon>
        <taxon>Pseudonocardiaceae</taxon>
        <taxon>Kutzneria</taxon>
    </lineage>
</organism>
<accession>A0ABV6MWB8</accession>